<dbReference type="Pfam" id="PF01618">
    <property type="entry name" value="MotA_ExbB"/>
    <property type="match status" value="1"/>
</dbReference>
<feature type="transmembrane region" description="Helical" evidence="7">
    <location>
        <begin position="22"/>
        <end position="43"/>
    </location>
</feature>
<organism evidence="9 10">
    <name type="scientific">Endozoicomonas numazuensis</name>
    <dbReference type="NCBI Taxonomy" id="1137799"/>
    <lineage>
        <taxon>Bacteria</taxon>
        <taxon>Pseudomonadati</taxon>
        <taxon>Pseudomonadota</taxon>
        <taxon>Gammaproteobacteria</taxon>
        <taxon>Oceanospirillales</taxon>
        <taxon>Endozoicomonadaceae</taxon>
        <taxon>Endozoicomonas</taxon>
    </lineage>
</organism>
<evidence type="ECO:0000256" key="2">
    <source>
        <dbReference type="ARBA" id="ARBA00022475"/>
    </source>
</evidence>
<evidence type="ECO:0000256" key="1">
    <source>
        <dbReference type="ARBA" id="ARBA00004651"/>
    </source>
</evidence>
<dbReference type="InterPro" id="IPR050790">
    <property type="entry name" value="ExbB/TolQ_transport"/>
</dbReference>
<dbReference type="RefSeq" id="WP_034838124.1">
    <property type="nucleotide sequence ID" value="NZ_JOKH01000003.1"/>
</dbReference>
<dbReference type="eggNOG" id="COG0811">
    <property type="taxonomic scope" value="Bacteria"/>
</dbReference>
<feature type="transmembrane region" description="Helical" evidence="7">
    <location>
        <begin position="94"/>
        <end position="117"/>
    </location>
</feature>
<dbReference type="Proteomes" id="UP000028073">
    <property type="component" value="Unassembled WGS sequence"/>
</dbReference>
<proteinExistence type="inferred from homology"/>
<reference evidence="9 10" key="1">
    <citation type="submission" date="2014-06" db="EMBL/GenBank/DDBJ databases">
        <title>Whole Genome Sequences of Three Symbiotic Endozoicomonas Bacteria.</title>
        <authorList>
            <person name="Neave M.J."/>
            <person name="Apprill A."/>
            <person name="Voolstra C.R."/>
        </authorList>
    </citation>
    <scope>NUCLEOTIDE SEQUENCE [LARGE SCALE GENOMIC DNA]</scope>
    <source>
        <strain evidence="9 10">DSM 25634</strain>
    </source>
</reference>
<protein>
    <submittedName>
        <fullName evidence="9">Biopolymer transporter ExbB</fullName>
    </submittedName>
</protein>
<dbReference type="PANTHER" id="PTHR30625:SF18">
    <property type="entry name" value="TONB2 ENERGY TRANSDUCTION SYSTEM INNER MEMBRANE COMPONENT EXBB"/>
    <property type="match status" value="1"/>
</dbReference>
<dbReference type="PANTHER" id="PTHR30625">
    <property type="entry name" value="PROTEIN TOLQ"/>
    <property type="match status" value="1"/>
</dbReference>
<keyword evidence="3 7" id="KW-0812">Transmembrane</keyword>
<keyword evidence="6" id="KW-0813">Transport</keyword>
<evidence type="ECO:0000259" key="8">
    <source>
        <dbReference type="Pfam" id="PF01618"/>
    </source>
</evidence>
<evidence type="ECO:0000256" key="6">
    <source>
        <dbReference type="RuleBase" id="RU004057"/>
    </source>
</evidence>
<name>A0A081NGR0_9GAMM</name>
<keyword evidence="4 7" id="KW-1133">Transmembrane helix</keyword>
<evidence type="ECO:0000313" key="10">
    <source>
        <dbReference type="Proteomes" id="UP000028073"/>
    </source>
</evidence>
<dbReference type="STRING" id="1137799.GZ78_18080"/>
<accession>A0A081NGR0</accession>
<keyword evidence="6" id="KW-0653">Protein transport</keyword>
<dbReference type="InterPro" id="IPR002898">
    <property type="entry name" value="MotA_ExbB_proton_chnl"/>
</dbReference>
<keyword evidence="5 7" id="KW-0472">Membrane</keyword>
<keyword evidence="10" id="KW-1185">Reference proteome</keyword>
<dbReference type="GO" id="GO:0017038">
    <property type="term" value="P:protein import"/>
    <property type="evidence" value="ECO:0007669"/>
    <property type="project" value="TreeGrafter"/>
</dbReference>
<evidence type="ECO:0000256" key="3">
    <source>
        <dbReference type="ARBA" id="ARBA00022692"/>
    </source>
</evidence>
<feature type="domain" description="MotA/TolQ/ExbB proton channel" evidence="8">
    <location>
        <begin position="68"/>
        <end position="167"/>
    </location>
</feature>
<comment type="similarity">
    <text evidence="6">Belongs to the exbB/tolQ family.</text>
</comment>
<dbReference type="AlphaFoldDB" id="A0A081NGR0"/>
<comment type="subcellular location">
    <subcellularLocation>
        <location evidence="1">Cell membrane</location>
        <topology evidence="1">Multi-pass membrane protein</topology>
    </subcellularLocation>
    <subcellularLocation>
        <location evidence="6">Membrane</location>
        <topology evidence="6">Multi-pass membrane protein</topology>
    </subcellularLocation>
</comment>
<gene>
    <name evidence="9" type="ORF">GZ78_18080</name>
</gene>
<dbReference type="OrthoDB" id="4045at2"/>
<evidence type="ECO:0000256" key="7">
    <source>
        <dbReference type="SAM" id="Phobius"/>
    </source>
</evidence>
<keyword evidence="2" id="KW-1003">Cell membrane</keyword>
<feature type="transmembrane region" description="Helical" evidence="7">
    <location>
        <begin position="137"/>
        <end position="156"/>
    </location>
</feature>
<sequence length="173" mass="19141">MLWLIEELESIRRFLGMGGDVLMMLFVLTLLLWVLVIERYLYFFTEYPKLIKKTMADWDARADKLSWNAKKIRLAMISEVSLSVNRGMPMIKTLIALCPLLGLLGTVVGMVSVFDVLAVTGTGSPRAMASGISKATIPTMAGMVAALSGLYFSALLEKRANRATHQVSDSLQH</sequence>
<dbReference type="GO" id="GO:0005886">
    <property type="term" value="C:plasma membrane"/>
    <property type="evidence" value="ECO:0007669"/>
    <property type="project" value="UniProtKB-SubCell"/>
</dbReference>
<evidence type="ECO:0000256" key="4">
    <source>
        <dbReference type="ARBA" id="ARBA00022989"/>
    </source>
</evidence>
<evidence type="ECO:0000256" key="5">
    <source>
        <dbReference type="ARBA" id="ARBA00023136"/>
    </source>
</evidence>
<comment type="caution">
    <text evidence="9">The sequence shown here is derived from an EMBL/GenBank/DDBJ whole genome shotgun (WGS) entry which is preliminary data.</text>
</comment>
<evidence type="ECO:0000313" key="9">
    <source>
        <dbReference type="EMBL" id="KEQ17633.1"/>
    </source>
</evidence>
<dbReference type="EMBL" id="JOKH01000003">
    <property type="protein sequence ID" value="KEQ17633.1"/>
    <property type="molecule type" value="Genomic_DNA"/>
</dbReference>